<feature type="domain" description="FAD-dependent oxidoreductase 2 FAD-binding" evidence="7">
    <location>
        <begin position="228"/>
        <end position="259"/>
    </location>
</feature>
<evidence type="ECO:0000256" key="4">
    <source>
        <dbReference type="ARBA" id="ARBA00023002"/>
    </source>
</evidence>
<dbReference type="InParanoid" id="A0A136IPX2"/>
<dbReference type="Pfam" id="PF00732">
    <property type="entry name" value="GMC_oxred_N"/>
    <property type="match status" value="1"/>
</dbReference>
<evidence type="ECO:0000313" key="9">
    <source>
        <dbReference type="EMBL" id="KXJ86963.1"/>
    </source>
</evidence>
<dbReference type="Gene3D" id="3.50.50.60">
    <property type="entry name" value="FAD/NAD(P)-binding domain"/>
    <property type="match status" value="2"/>
</dbReference>
<dbReference type="STRING" id="196109.A0A136IPX2"/>
<protein>
    <submittedName>
        <fullName evidence="9">GMC oxidoreductase</fullName>
    </submittedName>
</protein>
<feature type="active site" description="Proton acceptor" evidence="5">
    <location>
        <position position="678"/>
    </location>
</feature>
<feature type="domain" description="Glucose-methanol-choline oxidoreductase C-terminal" evidence="8">
    <location>
        <begin position="586"/>
        <end position="729"/>
    </location>
</feature>
<dbReference type="InterPro" id="IPR003953">
    <property type="entry name" value="FAD-dep_OxRdtase_2_FAD-bd"/>
</dbReference>
<dbReference type="Proteomes" id="UP000070501">
    <property type="component" value="Unassembled WGS sequence"/>
</dbReference>
<proteinExistence type="inferred from homology"/>
<keyword evidence="10" id="KW-1185">Reference proteome</keyword>
<keyword evidence="2" id="KW-0285">Flavoprotein</keyword>
<dbReference type="AlphaFoldDB" id="A0A136IPX2"/>
<evidence type="ECO:0000256" key="3">
    <source>
        <dbReference type="ARBA" id="ARBA00022827"/>
    </source>
</evidence>
<keyword evidence="3" id="KW-0274">FAD</keyword>
<evidence type="ECO:0000313" key="10">
    <source>
        <dbReference type="Proteomes" id="UP000070501"/>
    </source>
</evidence>
<dbReference type="InterPro" id="IPR036188">
    <property type="entry name" value="FAD/NAD-bd_sf"/>
</dbReference>
<sequence>MAPAPEAVGLPHHALTLPPDTSDDSCFTPLQWTVWYALLDAVIPSIVPGDPSSSTPAQNEYRVPKAEFDSYYDTLCRKVKQPPSRSDFEKLLRERPSDNKRFKQNMVRTLGGLPRAATGQLASVLNLLATRWLCYPLTGYFQPLHELPIAARESILQSWHCARISAFRAFAKSCSMLAQRTWVMTSPLFTDLVGWSDVPADYKSAPSPPQYTFRQFSASSEPETIETDVVIVGSGCGGGVCARNLAEAGFKVLVVEKGYHYAPHMLPMSPEVGEWNLFEEHGLLSTADGGMTILAGATWGGGGTVNWGVSLKTPDYVRDDWAKKRGLPLFTSPEFQQSLDRVCDFMGVSDASVRQNHRSQCLLDGCEKLGYKAKVTPHNSGNEDHFCGHCHLGCGSSGKKGPAVSWLPAAAKAGAQFIEGLTVDKVTFDDFASGKKATGIVGKWVSRDREGGLNGPLSQRTTRDVVIKAKRVIVSAGTLWSPVILRKSGLSNPQIGRNLYMHPVNGISGFWKEETDPWEGCAISSVCTEFENLDGEGHGTKLEPLCMIPFIALANCAWRSGLDYKLSALRFRHMGTFFSMPRDRDTGVVTVSASTGKPHVDYSPSAFDRAHGLEGLVALARILYATGAYEIRASLAPVEPFVRSPPESGIDDSARFEAWLATMRREGNPLTSPWGCAHQMGSCRMAKSAEEGVVDSQGKVWGFEGLYVADASVFPSASGVNPMVTNMAISDHISRGIARDLKALGV</sequence>
<dbReference type="Pfam" id="PF00890">
    <property type="entry name" value="FAD_binding_2"/>
    <property type="match status" value="1"/>
</dbReference>
<dbReference type="GO" id="GO:0046577">
    <property type="term" value="F:long-chain-alcohol oxidase activity"/>
    <property type="evidence" value="ECO:0007669"/>
    <property type="project" value="UniProtKB-EC"/>
</dbReference>
<dbReference type="SUPFAM" id="SSF51905">
    <property type="entry name" value="FAD/NAD(P)-binding domain"/>
    <property type="match status" value="1"/>
</dbReference>
<keyword evidence="4" id="KW-0560">Oxidoreductase</keyword>
<dbReference type="OrthoDB" id="269227at2759"/>
<dbReference type="EMBL" id="KQ964265">
    <property type="protein sequence ID" value="KXJ86963.1"/>
    <property type="molecule type" value="Genomic_DNA"/>
</dbReference>
<dbReference type="PANTHER" id="PTHR46056">
    <property type="entry name" value="LONG-CHAIN-ALCOHOL OXIDASE"/>
    <property type="match status" value="1"/>
</dbReference>
<organism evidence="9 10">
    <name type="scientific">Microdochium bolleyi</name>
    <dbReference type="NCBI Taxonomy" id="196109"/>
    <lineage>
        <taxon>Eukaryota</taxon>
        <taxon>Fungi</taxon>
        <taxon>Dikarya</taxon>
        <taxon>Ascomycota</taxon>
        <taxon>Pezizomycotina</taxon>
        <taxon>Sordariomycetes</taxon>
        <taxon>Xylariomycetidae</taxon>
        <taxon>Xylariales</taxon>
        <taxon>Microdochiaceae</taxon>
        <taxon>Microdochium</taxon>
    </lineage>
</organism>
<evidence type="ECO:0000256" key="5">
    <source>
        <dbReference type="PIRSR" id="PIRSR028937-1"/>
    </source>
</evidence>
<reference evidence="10" key="1">
    <citation type="submission" date="2016-02" db="EMBL/GenBank/DDBJ databases">
        <title>Draft genome sequence of Microdochium bolleyi, a fungal endophyte of beachgrass.</title>
        <authorList>
            <consortium name="DOE Joint Genome Institute"/>
            <person name="David A.S."/>
            <person name="May G."/>
            <person name="Haridas S."/>
            <person name="Lim J."/>
            <person name="Wang M."/>
            <person name="Labutti K."/>
            <person name="Lipzen A."/>
            <person name="Barry K."/>
            <person name="Grigoriev I.V."/>
        </authorList>
    </citation>
    <scope>NUCLEOTIDE SEQUENCE [LARGE SCALE GENOMIC DNA]</scope>
    <source>
        <strain evidence="10">J235TASD1</strain>
    </source>
</reference>
<evidence type="ECO:0000256" key="2">
    <source>
        <dbReference type="ARBA" id="ARBA00022630"/>
    </source>
</evidence>
<feature type="domain" description="Glucose-methanol-choline oxidoreductase N-terminal" evidence="6">
    <location>
        <begin position="277"/>
        <end position="504"/>
    </location>
</feature>
<name>A0A136IPX2_9PEZI</name>
<evidence type="ECO:0000259" key="8">
    <source>
        <dbReference type="Pfam" id="PF05199"/>
    </source>
</evidence>
<dbReference type="InterPro" id="IPR000172">
    <property type="entry name" value="GMC_OxRdtase_N"/>
</dbReference>
<gene>
    <name evidence="9" type="ORF">Micbo1qcDRAFT_152543</name>
</gene>
<dbReference type="PANTHER" id="PTHR46056:SF12">
    <property type="entry name" value="LONG-CHAIN-ALCOHOL OXIDASE"/>
    <property type="match status" value="1"/>
</dbReference>
<evidence type="ECO:0000259" key="7">
    <source>
        <dbReference type="Pfam" id="PF00890"/>
    </source>
</evidence>
<evidence type="ECO:0000259" key="6">
    <source>
        <dbReference type="Pfam" id="PF00732"/>
    </source>
</evidence>
<dbReference type="GO" id="GO:0050660">
    <property type="term" value="F:flavin adenine dinucleotide binding"/>
    <property type="evidence" value="ECO:0007669"/>
    <property type="project" value="InterPro"/>
</dbReference>
<accession>A0A136IPX2</accession>
<evidence type="ECO:0000256" key="1">
    <source>
        <dbReference type="ARBA" id="ARBA00010790"/>
    </source>
</evidence>
<dbReference type="GO" id="GO:0016020">
    <property type="term" value="C:membrane"/>
    <property type="evidence" value="ECO:0007669"/>
    <property type="project" value="UniProtKB-SubCell"/>
</dbReference>
<dbReference type="InterPro" id="IPR007867">
    <property type="entry name" value="GMC_OxRtase_C"/>
</dbReference>
<comment type="similarity">
    <text evidence="1">Belongs to the GMC oxidoreductase family.</text>
</comment>
<dbReference type="Pfam" id="PF05199">
    <property type="entry name" value="GMC_oxred_C"/>
    <property type="match status" value="1"/>
</dbReference>